<accession>A0A8S5QNC7</accession>
<reference evidence="1" key="1">
    <citation type="journal article" date="2021" name="Proc. Natl. Acad. Sci. U.S.A.">
        <title>A Catalog of Tens of Thousands of Viruses from Human Metagenomes Reveals Hidden Associations with Chronic Diseases.</title>
        <authorList>
            <person name="Tisza M.J."/>
            <person name="Buck C.B."/>
        </authorList>
    </citation>
    <scope>NUCLEOTIDE SEQUENCE</scope>
    <source>
        <strain evidence="1">CtqwO1</strain>
    </source>
</reference>
<protein>
    <submittedName>
        <fullName evidence="1">Uncharacterized protein</fullName>
    </submittedName>
</protein>
<evidence type="ECO:0000313" key="1">
    <source>
        <dbReference type="EMBL" id="DAE20498.1"/>
    </source>
</evidence>
<name>A0A8S5QNC7_9CAUD</name>
<sequence>MKLAAMAVYFVCNFTGDFEIEQESGRECAPAD</sequence>
<proteinExistence type="predicted"/>
<organism evidence="1">
    <name type="scientific">Siphoviridae sp. ctqwO1</name>
    <dbReference type="NCBI Taxonomy" id="2826472"/>
    <lineage>
        <taxon>Viruses</taxon>
        <taxon>Duplodnaviria</taxon>
        <taxon>Heunggongvirae</taxon>
        <taxon>Uroviricota</taxon>
        <taxon>Caudoviricetes</taxon>
    </lineage>
</organism>
<dbReference type="EMBL" id="BK015696">
    <property type="protein sequence ID" value="DAE20498.1"/>
    <property type="molecule type" value="Genomic_DNA"/>
</dbReference>